<dbReference type="Pfam" id="PF09701">
    <property type="entry name" value="Cas_Cmr5"/>
    <property type="match status" value="1"/>
</dbReference>
<evidence type="ECO:0000313" key="7">
    <source>
        <dbReference type="Proteomes" id="UP000218627"/>
    </source>
</evidence>
<proteinExistence type="inferred from homology"/>
<evidence type="ECO:0000313" key="6">
    <source>
        <dbReference type="EMBL" id="SNZ16135.1"/>
    </source>
</evidence>
<comment type="subcellular location">
    <subcellularLocation>
        <location evidence="1">Cytoplasm</location>
    </subcellularLocation>
</comment>
<dbReference type="GO" id="GO:0051607">
    <property type="term" value="P:defense response to virus"/>
    <property type="evidence" value="ECO:0007669"/>
    <property type="project" value="UniProtKB-KW"/>
</dbReference>
<name>A0A285P335_9AQUI</name>
<dbReference type="RefSeq" id="WP_096603025.1">
    <property type="nucleotide sequence ID" value="NZ_OBEN01000010.1"/>
</dbReference>
<keyword evidence="7" id="KW-1185">Reference proteome</keyword>
<sequence length="130" mass="15164">MRSKEQERVSIAYEFVESVKNKEIEEKYASLVKKLPAMIVHNGLLATLAFLKAKSNNGKENEHSLLLKHILEYLKKANHLKDSKYDSFIQLVNTESFTTERYLHITREVLNFAVWLKRIAEGELKDDEQV</sequence>
<dbReference type="Proteomes" id="UP000218627">
    <property type="component" value="Unassembled WGS sequence"/>
</dbReference>
<accession>A0A285P335</accession>
<dbReference type="OrthoDB" id="1716617at2"/>
<evidence type="ECO:0000256" key="2">
    <source>
        <dbReference type="ARBA" id="ARBA00006161"/>
    </source>
</evidence>
<organism evidence="6 7">
    <name type="scientific">Hydrogenobacter hydrogenophilus</name>
    <dbReference type="NCBI Taxonomy" id="35835"/>
    <lineage>
        <taxon>Bacteria</taxon>
        <taxon>Pseudomonadati</taxon>
        <taxon>Aquificota</taxon>
        <taxon>Aquificia</taxon>
        <taxon>Aquificales</taxon>
        <taxon>Aquificaceae</taxon>
        <taxon>Hydrogenobacter</taxon>
    </lineage>
</organism>
<evidence type="ECO:0000256" key="1">
    <source>
        <dbReference type="ARBA" id="ARBA00004496"/>
    </source>
</evidence>
<dbReference type="NCBIfam" id="TIGR01881">
    <property type="entry name" value="cas_Cmr5"/>
    <property type="match status" value="1"/>
</dbReference>
<evidence type="ECO:0000256" key="3">
    <source>
        <dbReference type="ARBA" id="ARBA00022490"/>
    </source>
</evidence>
<protein>
    <recommendedName>
        <fullName evidence="5">CRISPR type III-B/RAMP module-associated protein Cmr5</fullName>
    </recommendedName>
</protein>
<keyword evidence="4" id="KW-0051">Antiviral defense</keyword>
<keyword evidence="3" id="KW-0963">Cytoplasm</keyword>
<dbReference type="InterPro" id="IPR023101">
    <property type="entry name" value="AF1862-like_dom_sf"/>
</dbReference>
<dbReference type="AlphaFoldDB" id="A0A285P335"/>
<dbReference type="InterPro" id="IPR010160">
    <property type="entry name" value="CRISPR-assoc_prot_Cmr5"/>
</dbReference>
<evidence type="ECO:0000256" key="5">
    <source>
        <dbReference type="ARBA" id="ARBA00030001"/>
    </source>
</evidence>
<evidence type="ECO:0000256" key="4">
    <source>
        <dbReference type="ARBA" id="ARBA00023118"/>
    </source>
</evidence>
<dbReference type="SUPFAM" id="SSF158568">
    <property type="entry name" value="AF1862-like"/>
    <property type="match status" value="1"/>
</dbReference>
<dbReference type="GO" id="GO:0005737">
    <property type="term" value="C:cytoplasm"/>
    <property type="evidence" value="ECO:0007669"/>
    <property type="project" value="UniProtKB-SubCell"/>
</dbReference>
<comment type="similarity">
    <text evidence="2">Belongs to the CRISPR system Cmr5 family.</text>
</comment>
<gene>
    <name evidence="6" type="ORF">SAMN06265353_1529</name>
</gene>
<dbReference type="EMBL" id="OBEN01000010">
    <property type="protein sequence ID" value="SNZ16135.1"/>
    <property type="molecule type" value="Genomic_DNA"/>
</dbReference>
<reference evidence="7" key="1">
    <citation type="submission" date="2017-09" db="EMBL/GenBank/DDBJ databases">
        <authorList>
            <person name="Varghese N."/>
            <person name="Submissions S."/>
        </authorList>
    </citation>
    <scope>NUCLEOTIDE SEQUENCE [LARGE SCALE GENOMIC DNA]</scope>
    <source>
        <strain evidence="7">DSM 2913</strain>
    </source>
</reference>
<dbReference type="Gene3D" id="1.10.520.30">
    <property type="entry name" value="AF1862-like domain"/>
    <property type="match status" value="1"/>
</dbReference>